<evidence type="ECO:0000256" key="1">
    <source>
        <dbReference type="ARBA" id="ARBA00022448"/>
    </source>
</evidence>
<dbReference type="Proteomes" id="UP000320048">
    <property type="component" value="Unassembled WGS sequence"/>
</dbReference>
<dbReference type="GO" id="GO:0005524">
    <property type="term" value="F:ATP binding"/>
    <property type="evidence" value="ECO:0007669"/>
    <property type="project" value="UniProtKB-KW"/>
</dbReference>
<evidence type="ECO:0000313" key="5">
    <source>
        <dbReference type="EMBL" id="TMI81442.1"/>
    </source>
</evidence>
<keyword evidence="1" id="KW-0813">Transport</keyword>
<dbReference type="InterPro" id="IPR003439">
    <property type="entry name" value="ABC_transporter-like_ATP-bd"/>
</dbReference>
<dbReference type="GO" id="GO:0005886">
    <property type="term" value="C:plasma membrane"/>
    <property type="evidence" value="ECO:0007669"/>
    <property type="project" value="TreeGrafter"/>
</dbReference>
<name>A0A537JDM2_9BACT</name>
<keyword evidence="3 5" id="KW-0067">ATP-binding</keyword>
<dbReference type="SUPFAM" id="SSF52540">
    <property type="entry name" value="P-loop containing nucleoside triphosphate hydrolases"/>
    <property type="match status" value="1"/>
</dbReference>
<dbReference type="AlphaFoldDB" id="A0A537JDM2"/>
<dbReference type="InterPro" id="IPR051120">
    <property type="entry name" value="ABC_AA/LPS_Transport"/>
</dbReference>
<evidence type="ECO:0000259" key="4">
    <source>
        <dbReference type="PROSITE" id="PS50893"/>
    </source>
</evidence>
<evidence type="ECO:0000256" key="3">
    <source>
        <dbReference type="ARBA" id="ARBA00022840"/>
    </source>
</evidence>
<accession>A0A537JDM2</accession>
<gene>
    <name evidence="5" type="ORF">E6H04_06690</name>
</gene>
<dbReference type="EMBL" id="VBAO01000172">
    <property type="protein sequence ID" value="TMI81442.1"/>
    <property type="molecule type" value="Genomic_DNA"/>
</dbReference>
<comment type="caution">
    <text evidence="5">The sequence shown here is derived from an EMBL/GenBank/DDBJ whole genome shotgun (WGS) entry which is preliminary data.</text>
</comment>
<dbReference type="PROSITE" id="PS50893">
    <property type="entry name" value="ABC_TRANSPORTER_2"/>
    <property type="match status" value="1"/>
</dbReference>
<protein>
    <submittedName>
        <fullName evidence="5">ATP-binding cassette domain-containing protein</fullName>
    </submittedName>
</protein>
<sequence length="238" mass="25277">MIRDAGGPAASEARLLRVEGVVKRFGGATALNGLMLSLGAGESLGVTGPNGSGKTTLLNVISGVVRPDLGRVWLAGLDITGWPPHLIVRAGVARTCQPSRLPLRLTVEQYVEAATLHRRLGRFRRRRVVNQVLDLTGLTDLRKRDASTLSSGESRRVQVGHTLATGGRLLLLDEPFASLSPGDAPEVLSVLRRLRGQGLAILLVAHTATVFQALCDRIAVVEAGRVVRTGSPAEVLRA</sequence>
<keyword evidence="2" id="KW-0547">Nucleotide-binding</keyword>
<proteinExistence type="predicted"/>
<dbReference type="Pfam" id="PF00005">
    <property type="entry name" value="ABC_tran"/>
    <property type="match status" value="1"/>
</dbReference>
<dbReference type="GO" id="GO:0016887">
    <property type="term" value="F:ATP hydrolysis activity"/>
    <property type="evidence" value="ECO:0007669"/>
    <property type="project" value="InterPro"/>
</dbReference>
<dbReference type="InterPro" id="IPR003593">
    <property type="entry name" value="AAA+_ATPase"/>
</dbReference>
<dbReference type="PANTHER" id="PTHR45772">
    <property type="entry name" value="CONSERVED COMPONENT OF ABC TRANSPORTER FOR NATURAL AMINO ACIDS-RELATED"/>
    <property type="match status" value="1"/>
</dbReference>
<evidence type="ECO:0000313" key="6">
    <source>
        <dbReference type="Proteomes" id="UP000320048"/>
    </source>
</evidence>
<organism evidence="5 6">
    <name type="scientific">Candidatus Segetimicrobium genomatis</name>
    <dbReference type="NCBI Taxonomy" id="2569760"/>
    <lineage>
        <taxon>Bacteria</taxon>
        <taxon>Bacillati</taxon>
        <taxon>Candidatus Sysuimicrobiota</taxon>
        <taxon>Candidatus Sysuimicrobiia</taxon>
        <taxon>Candidatus Sysuimicrobiales</taxon>
        <taxon>Candidatus Segetimicrobiaceae</taxon>
        <taxon>Candidatus Segetimicrobium</taxon>
    </lineage>
</organism>
<dbReference type="Gene3D" id="3.40.50.300">
    <property type="entry name" value="P-loop containing nucleotide triphosphate hydrolases"/>
    <property type="match status" value="1"/>
</dbReference>
<evidence type="ECO:0000256" key="2">
    <source>
        <dbReference type="ARBA" id="ARBA00022741"/>
    </source>
</evidence>
<dbReference type="SMART" id="SM00382">
    <property type="entry name" value="AAA"/>
    <property type="match status" value="1"/>
</dbReference>
<reference evidence="5 6" key="1">
    <citation type="journal article" date="2019" name="Nat. Microbiol.">
        <title>Mediterranean grassland soil C-N compound turnover is dependent on rainfall and depth, and is mediated by genomically divergent microorganisms.</title>
        <authorList>
            <person name="Diamond S."/>
            <person name="Andeer P.F."/>
            <person name="Li Z."/>
            <person name="Crits-Christoph A."/>
            <person name="Burstein D."/>
            <person name="Anantharaman K."/>
            <person name="Lane K.R."/>
            <person name="Thomas B.C."/>
            <person name="Pan C."/>
            <person name="Northen T.R."/>
            <person name="Banfield J.F."/>
        </authorList>
    </citation>
    <scope>NUCLEOTIDE SEQUENCE [LARGE SCALE GENOMIC DNA]</scope>
    <source>
        <strain evidence="5">NP_7</strain>
    </source>
</reference>
<dbReference type="InterPro" id="IPR027417">
    <property type="entry name" value="P-loop_NTPase"/>
</dbReference>
<feature type="domain" description="ABC transporter" evidence="4">
    <location>
        <begin position="16"/>
        <end position="238"/>
    </location>
</feature>